<gene>
    <name evidence="1" type="ORF">MENTE1834_LOCUS7930</name>
</gene>
<name>A0ACB0Y6G6_MELEN</name>
<organism evidence="1 2">
    <name type="scientific">Meloidogyne enterolobii</name>
    <name type="common">Root-knot nematode worm</name>
    <name type="synonym">Meloidogyne mayaguensis</name>
    <dbReference type="NCBI Taxonomy" id="390850"/>
    <lineage>
        <taxon>Eukaryota</taxon>
        <taxon>Metazoa</taxon>
        <taxon>Ecdysozoa</taxon>
        <taxon>Nematoda</taxon>
        <taxon>Chromadorea</taxon>
        <taxon>Rhabditida</taxon>
        <taxon>Tylenchina</taxon>
        <taxon>Tylenchomorpha</taxon>
        <taxon>Tylenchoidea</taxon>
        <taxon>Meloidogynidae</taxon>
        <taxon>Meloidogyninae</taxon>
        <taxon>Meloidogyne</taxon>
    </lineage>
</organism>
<keyword evidence="2" id="KW-1185">Reference proteome</keyword>
<evidence type="ECO:0000313" key="2">
    <source>
        <dbReference type="Proteomes" id="UP001497535"/>
    </source>
</evidence>
<protein>
    <submittedName>
        <fullName evidence="1">Uncharacterized protein</fullName>
    </submittedName>
</protein>
<reference evidence="1" key="1">
    <citation type="submission" date="2023-11" db="EMBL/GenBank/DDBJ databases">
        <authorList>
            <person name="Poullet M."/>
        </authorList>
    </citation>
    <scope>NUCLEOTIDE SEQUENCE</scope>
    <source>
        <strain evidence="1">E1834</strain>
    </source>
</reference>
<accession>A0ACB0Y6G6</accession>
<proteinExistence type="predicted"/>
<dbReference type="EMBL" id="CAVMJV010000006">
    <property type="protein sequence ID" value="CAK5032724.1"/>
    <property type="molecule type" value="Genomic_DNA"/>
</dbReference>
<comment type="caution">
    <text evidence="1">The sequence shown here is derived from an EMBL/GenBank/DDBJ whole genome shotgun (WGS) entry which is preliminary data.</text>
</comment>
<sequence length="64" mass="7357">MNFKQFLTRRKRADDRSSGCFGNENSGDGFCQGKYNCLIAWIIITLGIIATIVVLILKWWKAHH</sequence>
<dbReference type="Proteomes" id="UP001497535">
    <property type="component" value="Unassembled WGS sequence"/>
</dbReference>
<evidence type="ECO:0000313" key="1">
    <source>
        <dbReference type="EMBL" id="CAK5032724.1"/>
    </source>
</evidence>